<feature type="region of interest" description="Disordered" evidence="1">
    <location>
        <begin position="185"/>
        <end position="261"/>
    </location>
</feature>
<feature type="compositionally biased region" description="Low complexity" evidence="1">
    <location>
        <begin position="228"/>
        <end position="245"/>
    </location>
</feature>
<proteinExistence type="predicted"/>
<name>A0AAN7T050_9EURO</name>
<feature type="compositionally biased region" description="Polar residues" evidence="1">
    <location>
        <begin position="1"/>
        <end position="21"/>
    </location>
</feature>
<dbReference type="PANTHER" id="PTHR31902:SF14">
    <property type="entry name" value="ACTIN PATCHES DISTAL PROTEIN 1"/>
    <property type="match status" value="1"/>
</dbReference>
<keyword evidence="3" id="KW-1185">Reference proteome</keyword>
<dbReference type="PANTHER" id="PTHR31902">
    <property type="entry name" value="ACTIN PATCHES DISTAL PROTEIN 1"/>
    <property type="match status" value="1"/>
</dbReference>
<dbReference type="InterPro" id="IPR036249">
    <property type="entry name" value="Thioredoxin-like_sf"/>
</dbReference>
<protein>
    <submittedName>
        <fullName evidence="2">Uncharacterized protein</fullName>
    </submittedName>
</protein>
<evidence type="ECO:0000313" key="2">
    <source>
        <dbReference type="EMBL" id="KAK5086381.1"/>
    </source>
</evidence>
<gene>
    <name evidence="2" type="ORF">LTR05_003549</name>
</gene>
<dbReference type="EMBL" id="JAVRRJ010000003">
    <property type="protein sequence ID" value="KAK5086381.1"/>
    <property type="molecule type" value="Genomic_DNA"/>
</dbReference>
<evidence type="ECO:0000256" key="1">
    <source>
        <dbReference type="SAM" id="MobiDB-lite"/>
    </source>
</evidence>
<dbReference type="Pfam" id="PF06999">
    <property type="entry name" value="Suc_Fer-like"/>
    <property type="match status" value="1"/>
</dbReference>
<feature type="compositionally biased region" description="Polar residues" evidence="1">
    <location>
        <begin position="185"/>
        <end position="206"/>
    </location>
</feature>
<dbReference type="AlphaFoldDB" id="A0AAN7T050"/>
<organism evidence="2 3">
    <name type="scientific">Lithohypha guttulata</name>
    <dbReference type="NCBI Taxonomy" id="1690604"/>
    <lineage>
        <taxon>Eukaryota</taxon>
        <taxon>Fungi</taxon>
        <taxon>Dikarya</taxon>
        <taxon>Ascomycota</taxon>
        <taxon>Pezizomycotina</taxon>
        <taxon>Eurotiomycetes</taxon>
        <taxon>Chaetothyriomycetidae</taxon>
        <taxon>Chaetothyriales</taxon>
        <taxon>Trichomeriaceae</taxon>
        <taxon>Lithohypha</taxon>
    </lineage>
</organism>
<comment type="caution">
    <text evidence="2">The sequence shown here is derived from an EMBL/GenBank/DDBJ whole genome shotgun (WGS) entry which is preliminary data.</text>
</comment>
<dbReference type="CDD" id="cd03062">
    <property type="entry name" value="TRX_Fd_Sucrase"/>
    <property type="match status" value="1"/>
</dbReference>
<dbReference type="SUPFAM" id="SSF52833">
    <property type="entry name" value="Thioredoxin-like"/>
    <property type="match status" value="1"/>
</dbReference>
<feature type="region of interest" description="Disordered" evidence="1">
    <location>
        <begin position="1"/>
        <end position="24"/>
    </location>
</feature>
<accession>A0AAN7T050</accession>
<dbReference type="Gene3D" id="3.40.30.10">
    <property type="entry name" value="Glutaredoxin"/>
    <property type="match status" value="1"/>
</dbReference>
<dbReference type="Proteomes" id="UP001309876">
    <property type="component" value="Unassembled WGS sequence"/>
</dbReference>
<reference evidence="2 3" key="1">
    <citation type="submission" date="2023-08" db="EMBL/GenBank/DDBJ databases">
        <title>Black Yeasts Isolated from many extreme environments.</title>
        <authorList>
            <person name="Coleine C."/>
            <person name="Stajich J.E."/>
            <person name="Selbmann L."/>
        </authorList>
    </citation>
    <scope>NUCLEOTIDE SEQUENCE [LARGE SCALE GENOMIC DNA]</scope>
    <source>
        <strain evidence="2 3">CCFEE 5910</strain>
    </source>
</reference>
<evidence type="ECO:0000313" key="3">
    <source>
        <dbReference type="Proteomes" id="UP001309876"/>
    </source>
</evidence>
<feature type="compositionally biased region" description="Basic and acidic residues" evidence="1">
    <location>
        <begin position="211"/>
        <end position="220"/>
    </location>
</feature>
<sequence>MQSLLTRTKNFLTPTGSSANLHESGKFRTEKQAESLFQQTDPKIDGEDCLHDCASCTEQLPRKWSIDEEDQLYGHVKGWETHLIVGTGKTDWVRDVTEEQGSLMQAVGELGLDLSNGKLMLSASDMPYSSDSGNAHDAWGSSDGQKGGDYVNEGRTKCIVLPRWEVVTNVGVKEAKWLLDDIISKGSTNSTPISKPSARNSISLQKGETVVQKEPEERPSTPDVAGLSIQHSQPRPQQQSPNPDSNGLLAPPSHNSQIPTPILKHLNPPPSIRITPLHHRAIILMCSHSTRDWRCGKSAPILKREFERHLRPLGLYREFDDERPGGVGIYFINHVGGHKYSANVMIYRREGRKRDGMDEGEVSGEAVQGIWLARVRPEDCENIVRYTVLQGKLVKPQRQLRGGFDRERGVLSW</sequence>
<dbReference type="InterPro" id="IPR009737">
    <property type="entry name" value="Aim32/Apd1-like"/>
</dbReference>